<dbReference type="InterPro" id="IPR003593">
    <property type="entry name" value="AAA+_ATPase"/>
</dbReference>
<keyword evidence="6 9" id="KW-0067">ATP-binding</keyword>
<dbReference type="InterPro" id="IPR052156">
    <property type="entry name" value="BCAA_Transport_ATP-bd_LivF"/>
</dbReference>
<dbReference type="PANTHER" id="PTHR43820">
    <property type="entry name" value="HIGH-AFFINITY BRANCHED-CHAIN AMINO ACID TRANSPORT ATP-BINDING PROTEIN LIVF"/>
    <property type="match status" value="1"/>
</dbReference>
<dbReference type="GO" id="GO:0016887">
    <property type="term" value="F:ATP hydrolysis activity"/>
    <property type="evidence" value="ECO:0007669"/>
    <property type="project" value="InterPro"/>
</dbReference>
<keyword evidence="4" id="KW-0997">Cell inner membrane</keyword>
<name>A0A494YC71_9BURK</name>
<keyword evidence="3" id="KW-1003">Cell membrane</keyword>
<dbReference type="InterPro" id="IPR027417">
    <property type="entry name" value="P-loop_NTPase"/>
</dbReference>
<dbReference type="SUPFAM" id="SSF52540">
    <property type="entry name" value="P-loop containing nucleoside triphosphate hydrolases"/>
    <property type="match status" value="1"/>
</dbReference>
<evidence type="ECO:0000256" key="4">
    <source>
        <dbReference type="ARBA" id="ARBA00022519"/>
    </source>
</evidence>
<evidence type="ECO:0000256" key="7">
    <source>
        <dbReference type="ARBA" id="ARBA00022970"/>
    </source>
</evidence>
<dbReference type="PROSITE" id="PS50893">
    <property type="entry name" value="ABC_TRANSPORTER_2"/>
    <property type="match status" value="1"/>
</dbReference>
<dbReference type="GO" id="GO:0015658">
    <property type="term" value="F:branched-chain amino acid transmembrane transporter activity"/>
    <property type="evidence" value="ECO:0007669"/>
    <property type="project" value="TreeGrafter"/>
</dbReference>
<evidence type="ECO:0000256" key="1">
    <source>
        <dbReference type="ARBA" id="ARBA00005417"/>
    </source>
</evidence>
<protein>
    <submittedName>
        <fullName evidence="9">ABC transporter ATP-binding protein</fullName>
    </submittedName>
</protein>
<evidence type="ECO:0000256" key="6">
    <source>
        <dbReference type="ARBA" id="ARBA00022840"/>
    </source>
</evidence>
<keyword evidence="10" id="KW-1185">Reference proteome</keyword>
<evidence type="ECO:0000259" key="8">
    <source>
        <dbReference type="PROSITE" id="PS50893"/>
    </source>
</evidence>
<keyword evidence="4" id="KW-0472">Membrane</keyword>
<accession>A0A494YC71</accession>
<dbReference type="AlphaFoldDB" id="A0A494YC71"/>
<evidence type="ECO:0000256" key="2">
    <source>
        <dbReference type="ARBA" id="ARBA00022448"/>
    </source>
</evidence>
<dbReference type="OrthoDB" id="9776369at2"/>
<evidence type="ECO:0000256" key="3">
    <source>
        <dbReference type="ARBA" id="ARBA00022475"/>
    </source>
</evidence>
<gene>
    <name evidence="9" type="ORF">D7S86_02740</name>
</gene>
<keyword evidence="5" id="KW-0547">Nucleotide-binding</keyword>
<comment type="similarity">
    <text evidence="1">Belongs to the ABC transporter superfamily.</text>
</comment>
<organism evidence="9 10">
    <name type="scientific">Pararobbsia silviterrae</name>
    <dbReference type="NCBI Taxonomy" id="1792498"/>
    <lineage>
        <taxon>Bacteria</taxon>
        <taxon>Pseudomonadati</taxon>
        <taxon>Pseudomonadota</taxon>
        <taxon>Betaproteobacteria</taxon>
        <taxon>Burkholderiales</taxon>
        <taxon>Burkholderiaceae</taxon>
        <taxon>Pararobbsia</taxon>
    </lineage>
</organism>
<keyword evidence="7" id="KW-0029">Amino-acid transport</keyword>
<evidence type="ECO:0000313" key="9">
    <source>
        <dbReference type="EMBL" id="RKP59390.1"/>
    </source>
</evidence>
<dbReference type="GO" id="GO:0015807">
    <property type="term" value="P:L-amino acid transport"/>
    <property type="evidence" value="ECO:0007669"/>
    <property type="project" value="TreeGrafter"/>
</dbReference>
<dbReference type="Pfam" id="PF00005">
    <property type="entry name" value="ABC_tran"/>
    <property type="match status" value="1"/>
</dbReference>
<comment type="caution">
    <text evidence="9">The sequence shown here is derived from an EMBL/GenBank/DDBJ whole genome shotgun (WGS) entry which is preliminary data.</text>
</comment>
<dbReference type="InterPro" id="IPR003439">
    <property type="entry name" value="ABC_transporter-like_ATP-bd"/>
</dbReference>
<dbReference type="PANTHER" id="PTHR43820:SF4">
    <property type="entry name" value="HIGH-AFFINITY BRANCHED-CHAIN AMINO ACID TRANSPORT ATP-BINDING PROTEIN LIVF"/>
    <property type="match status" value="1"/>
</dbReference>
<keyword evidence="2" id="KW-0813">Transport</keyword>
<dbReference type="CDD" id="cd03224">
    <property type="entry name" value="ABC_TM1139_LivF_branched"/>
    <property type="match status" value="1"/>
</dbReference>
<evidence type="ECO:0000313" key="10">
    <source>
        <dbReference type="Proteomes" id="UP000270342"/>
    </source>
</evidence>
<sequence>MITALRGVSLSVPERGIVALLGGNGAGKTTTLKAISGLLRAEQGTCSATRILYQDNPIDTADPWTLVSRGLVQVLEGRRCFVHLSVEDNLRLGAFPTGARRADVERDLERIYTIFPRLRDKRKALTGYASGGEQQMVAIGRALMARPTLVLLDEPSMGLAPKVVEEIFDIIAELNETTGTSFLLAEQNAAIALRYAKYGYALENGRVVAQGSVDELSELDVLHRAYLGGEITRQRLRSRYASLG</sequence>
<dbReference type="SMART" id="SM00382">
    <property type="entry name" value="AAA"/>
    <property type="match status" value="1"/>
</dbReference>
<feature type="domain" description="ABC transporter" evidence="8">
    <location>
        <begin position="1"/>
        <end position="229"/>
    </location>
</feature>
<evidence type="ECO:0000256" key="5">
    <source>
        <dbReference type="ARBA" id="ARBA00022741"/>
    </source>
</evidence>
<dbReference type="GO" id="GO:0005524">
    <property type="term" value="F:ATP binding"/>
    <property type="evidence" value="ECO:0007669"/>
    <property type="project" value="UniProtKB-KW"/>
</dbReference>
<dbReference type="Gene3D" id="3.40.50.300">
    <property type="entry name" value="P-loop containing nucleotide triphosphate hydrolases"/>
    <property type="match status" value="1"/>
</dbReference>
<proteinExistence type="inferred from homology"/>
<dbReference type="Proteomes" id="UP000270342">
    <property type="component" value="Unassembled WGS sequence"/>
</dbReference>
<reference evidence="9 10" key="1">
    <citation type="submission" date="2018-10" db="EMBL/GenBank/DDBJ databases">
        <title>Robbsia sp. DHC34, isolated from soil.</title>
        <authorList>
            <person name="Gao Z.-H."/>
            <person name="Qiu L.-H."/>
        </authorList>
    </citation>
    <scope>NUCLEOTIDE SEQUENCE [LARGE SCALE GENOMIC DNA]</scope>
    <source>
        <strain evidence="9 10">DHC34</strain>
    </source>
</reference>
<dbReference type="EMBL" id="RBZU01000001">
    <property type="protein sequence ID" value="RKP59390.1"/>
    <property type="molecule type" value="Genomic_DNA"/>
</dbReference>